<dbReference type="Gene3D" id="3.40.50.1820">
    <property type="entry name" value="alpha/beta hydrolase"/>
    <property type="match status" value="1"/>
</dbReference>
<dbReference type="PANTHER" id="PTHR48081">
    <property type="entry name" value="AB HYDROLASE SUPERFAMILY PROTEIN C4A8.06C"/>
    <property type="match status" value="1"/>
</dbReference>
<reference evidence="4 5" key="1">
    <citation type="submission" date="2018-07" db="EMBL/GenBank/DDBJ databases">
        <title>Halioglobus sp. genome submission.</title>
        <authorList>
            <person name="Ye M.-Q."/>
            <person name="Du Z.-J."/>
        </authorList>
    </citation>
    <scope>NUCLEOTIDE SEQUENCE [LARGE SCALE GENOMIC DNA]</scope>
    <source>
        <strain evidence="4 5">U0301</strain>
    </source>
</reference>
<dbReference type="Pfam" id="PF20434">
    <property type="entry name" value="BD-FAE"/>
    <property type="match status" value="1"/>
</dbReference>
<sequence>MDWLLTFLAAFNVASMYTVFSSRVKPRKAVPWGTFATALLATELAWIWLPLQALLAWLLAIGGATDSTLGSLAMLVLVVSWSGLLWSIWKSTHARDTVESALLDGLGYGYRSEIPPARSSTLRREVRFNDWRSPFAMGVPGVEVVRNIAYGPHGVRQQLDIYRPRVIPEGGCPVLFQIHGGAWMIGDKKRQALPLMYHLASRGWICVAANYRLSPSVAFPTHLLDCKKALCWIRENGAEYGMDTSFIAVTGGSAGGHLAALMGLTANRPELQPDNPDTDTSLQAAVPFYGVYDFLVRYGQHPNRAVYQKFLNGKVMHETVADNPALWDLASPVAQVRSDAPPFMVLHGSHDSLASVRDAQVFVEKLADESEQPVVYVEMPGAEHAWEIMHSLRTEHTVDGVHRFLEWARVRHRDGAG</sequence>
<accession>A0A3L7DWT9</accession>
<dbReference type="RefSeq" id="WP_117953862.1">
    <property type="nucleotide sequence ID" value="NZ_QRAN01000008.1"/>
</dbReference>
<dbReference type="EMBL" id="QRAN01000008">
    <property type="protein sequence ID" value="RLQ22037.1"/>
    <property type="molecule type" value="Genomic_DNA"/>
</dbReference>
<gene>
    <name evidence="4" type="ORF">DWB85_08850</name>
</gene>
<dbReference type="OrthoDB" id="9775851at2"/>
<evidence type="ECO:0000259" key="3">
    <source>
        <dbReference type="Pfam" id="PF20434"/>
    </source>
</evidence>
<dbReference type="InterPro" id="IPR050300">
    <property type="entry name" value="GDXG_lipolytic_enzyme"/>
</dbReference>
<keyword evidence="2" id="KW-1133">Transmembrane helix</keyword>
<feature type="domain" description="BD-FAE-like" evidence="3">
    <location>
        <begin position="159"/>
        <end position="366"/>
    </location>
</feature>
<keyword evidence="2" id="KW-0472">Membrane</keyword>
<comment type="caution">
    <text evidence="4">The sequence shown here is derived from an EMBL/GenBank/DDBJ whole genome shotgun (WGS) entry which is preliminary data.</text>
</comment>
<dbReference type="InterPro" id="IPR049492">
    <property type="entry name" value="BD-FAE-like_dom"/>
</dbReference>
<dbReference type="PANTHER" id="PTHR48081:SF33">
    <property type="entry name" value="KYNURENINE FORMAMIDASE"/>
    <property type="match status" value="1"/>
</dbReference>
<evidence type="ECO:0000313" key="5">
    <source>
        <dbReference type="Proteomes" id="UP000265509"/>
    </source>
</evidence>
<keyword evidence="5" id="KW-1185">Reference proteome</keyword>
<proteinExistence type="predicted"/>
<dbReference type="GO" id="GO:0016787">
    <property type="term" value="F:hydrolase activity"/>
    <property type="evidence" value="ECO:0007669"/>
    <property type="project" value="UniProtKB-KW"/>
</dbReference>
<keyword evidence="2" id="KW-0812">Transmembrane</keyword>
<dbReference type="SUPFAM" id="SSF53474">
    <property type="entry name" value="alpha/beta-Hydrolases"/>
    <property type="match status" value="1"/>
</dbReference>
<evidence type="ECO:0000256" key="1">
    <source>
        <dbReference type="ARBA" id="ARBA00022801"/>
    </source>
</evidence>
<organism evidence="4 5">
    <name type="scientific">Seongchinamella sediminis</name>
    <dbReference type="NCBI Taxonomy" id="2283635"/>
    <lineage>
        <taxon>Bacteria</taxon>
        <taxon>Pseudomonadati</taxon>
        <taxon>Pseudomonadota</taxon>
        <taxon>Gammaproteobacteria</taxon>
        <taxon>Cellvibrionales</taxon>
        <taxon>Halieaceae</taxon>
        <taxon>Seongchinamella</taxon>
    </lineage>
</organism>
<keyword evidence="1 4" id="KW-0378">Hydrolase</keyword>
<dbReference type="Proteomes" id="UP000265509">
    <property type="component" value="Unassembled WGS sequence"/>
</dbReference>
<evidence type="ECO:0000256" key="2">
    <source>
        <dbReference type="SAM" id="Phobius"/>
    </source>
</evidence>
<dbReference type="InterPro" id="IPR029058">
    <property type="entry name" value="AB_hydrolase_fold"/>
</dbReference>
<name>A0A3L7DWT9_9GAMM</name>
<evidence type="ECO:0000313" key="4">
    <source>
        <dbReference type="EMBL" id="RLQ22037.1"/>
    </source>
</evidence>
<dbReference type="AlphaFoldDB" id="A0A3L7DWT9"/>
<feature type="transmembrane region" description="Helical" evidence="2">
    <location>
        <begin position="69"/>
        <end position="89"/>
    </location>
</feature>
<protein>
    <submittedName>
        <fullName evidence="4">Alpha/beta hydrolase</fullName>
    </submittedName>
</protein>